<gene>
    <name evidence="3" type="ORF">JL102_23155</name>
</gene>
<sequence>MIILPYREKLIQKNFFEYSFNEDEDFVPNKRLFNKLSSAEQYYLAENFNWDDGVDVLNWIVESKKCDKGTAALIFWKADPDFYMERTLESIEDYERGVFDLLQKILRKFNNDEFTRSKLKFDPIAAGYDTNVHSQHKIWELPNELRCATKGMKPISLGGIQEFFWEWQRSQRLKKREKRKAKRKQSSRIDRREL</sequence>
<dbReference type="Pfam" id="PF14096">
    <property type="entry name" value="DUF4274"/>
    <property type="match status" value="1"/>
</dbReference>
<dbReference type="RefSeq" id="WP_202246857.1">
    <property type="nucleotide sequence ID" value="NZ_JAESIY010000026.1"/>
</dbReference>
<feature type="domain" description="DUF4274" evidence="2">
    <location>
        <begin position="42"/>
        <end position="109"/>
    </location>
</feature>
<keyword evidence="4" id="KW-1185">Reference proteome</keyword>
<organism evidence="3 4">
    <name type="scientific">Fulvivirga sediminis</name>
    <dbReference type="NCBI Taxonomy" id="2803949"/>
    <lineage>
        <taxon>Bacteria</taxon>
        <taxon>Pseudomonadati</taxon>
        <taxon>Bacteroidota</taxon>
        <taxon>Cytophagia</taxon>
        <taxon>Cytophagales</taxon>
        <taxon>Fulvivirgaceae</taxon>
        <taxon>Fulvivirga</taxon>
    </lineage>
</organism>
<feature type="compositionally biased region" description="Basic residues" evidence="1">
    <location>
        <begin position="174"/>
        <end position="186"/>
    </location>
</feature>
<evidence type="ECO:0000256" key="1">
    <source>
        <dbReference type="SAM" id="MobiDB-lite"/>
    </source>
</evidence>
<reference evidence="3" key="1">
    <citation type="submission" date="2021-01" db="EMBL/GenBank/DDBJ databases">
        <title>Fulvivirga kasyanovii gen. nov., sp nov., a novel member of the phylum Bacteroidetes isolated from seawater in a mussel farm.</title>
        <authorList>
            <person name="Zhao L.-H."/>
            <person name="Wang Z.-J."/>
        </authorList>
    </citation>
    <scope>NUCLEOTIDE SEQUENCE</scope>
    <source>
        <strain evidence="3">2943</strain>
    </source>
</reference>
<comment type="caution">
    <text evidence="3">The sequence shown here is derived from an EMBL/GenBank/DDBJ whole genome shotgun (WGS) entry which is preliminary data.</text>
</comment>
<dbReference type="EMBL" id="JAESIY010000026">
    <property type="protein sequence ID" value="MBL3659063.1"/>
    <property type="molecule type" value="Genomic_DNA"/>
</dbReference>
<dbReference type="Proteomes" id="UP000659388">
    <property type="component" value="Unassembled WGS sequence"/>
</dbReference>
<dbReference type="AlphaFoldDB" id="A0A937K170"/>
<protein>
    <submittedName>
        <fullName evidence="3">DUF4274 domain-containing protein</fullName>
    </submittedName>
</protein>
<feature type="region of interest" description="Disordered" evidence="1">
    <location>
        <begin position="174"/>
        <end position="194"/>
    </location>
</feature>
<name>A0A937K170_9BACT</name>
<evidence type="ECO:0000313" key="4">
    <source>
        <dbReference type="Proteomes" id="UP000659388"/>
    </source>
</evidence>
<proteinExistence type="predicted"/>
<dbReference type="InterPro" id="IPR025369">
    <property type="entry name" value="DUF4274"/>
</dbReference>
<evidence type="ECO:0000313" key="3">
    <source>
        <dbReference type="EMBL" id="MBL3659063.1"/>
    </source>
</evidence>
<evidence type="ECO:0000259" key="2">
    <source>
        <dbReference type="Pfam" id="PF14096"/>
    </source>
</evidence>
<accession>A0A937K170</accession>